<reference evidence="2" key="1">
    <citation type="journal article" date="2011" name="Genome Res.">
        <title>Phylogeny-wide analysis of social amoeba genomes highlights ancient origins for complex intercellular communication.</title>
        <authorList>
            <person name="Heidel A.J."/>
            <person name="Lawal H.M."/>
            <person name="Felder M."/>
            <person name="Schilde C."/>
            <person name="Helps N.R."/>
            <person name="Tunggal B."/>
            <person name="Rivero F."/>
            <person name="John U."/>
            <person name="Schleicher M."/>
            <person name="Eichinger L."/>
            <person name="Platzer M."/>
            <person name="Noegel A.A."/>
            <person name="Schaap P."/>
            <person name="Gloeckner G."/>
        </authorList>
    </citation>
    <scope>NUCLEOTIDE SEQUENCE [LARGE SCALE GENOMIC DNA]</scope>
    <source>
        <strain evidence="2">SH3</strain>
    </source>
</reference>
<dbReference type="EMBL" id="GL883021">
    <property type="protein sequence ID" value="EGG17117.1"/>
    <property type="molecule type" value="Genomic_DNA"/>
</dbReference>
<dbReference type="OMA" id="TVIHNIC"/>
<dbReference type="GeneID" id="14869701"/>
<organism evidence="1 2">
    <name type="scientific">Cavenderia fasciculata</name>
    <name type="common">Slime mold</name>
    <name type="synonym">Dictyostelium fasciculatum</name>
    <dbReference type="NCBI Taxonomy" id="261658"/>
    <lineage>
        <taxon>Eukaryota</taxon>
        <taxon>Amoebozoa</taxon>
        <taxon>Evosea</taxon>
        <taxon>Eumycetozoa</taxon>
        <taxon>Dictyostelia</taxon>
        <taxon>Acytosteliales</taxon>
        <taxon>Cavenderiaceae</taxon>
        <taxon>Cavenderia</taxon>
    </lineage>
</organism>
<evidence type="ECO:0000313" key="2">
    <source>
        <dbReference type="Proteomes" id="UP000007797"/>
    </source>
</evidence>
<accession>F4Q511</accession>
<gene>
    <name evidence="1" type="ORF">DFA_08099</name>
</gene>
<sequence>MLFKQLGSLNPPQTNSRAGIVEYLKAVIGRNMLSFTNKRDNKQDYSIPTVIGGIGIGKTRVGEETFISLVSNSEVSSCCKNFDKFWYVKFDFAASDKPLEGERASQFIGRCLVSRFFYGTSSAHAKTNIPEASVLEVVNLIDKLYVDQKGEKALLILHLDEYFMLPLPLLNELVSCLADLMLHPPTTISGQSTVIHNICVVPLMTGTDLDSANTSIYFSKLIPRDVRLIPLSDKDTSDLLATSANWNTLSKSLPYHSQVVVSYLGGVPRIIKAFLDACNGSTPLHDHIRWLGEVLRVTTNLISSNYNIHSWSQVFGASLVGLRTLLKIALSSYAVNRGYPLNGKTIRQVESTGLLMLIKVGVTPGCGNFDHPSSSDDQQKYTVHVPLALLRAINQELKDVDDSVLDPCLYSNSANFEVHMMPQIRVYRQNLLVSLSDTPVQVRDLYPHAIGFNSTLSLTVPIKHLQIVHDSETLATIPPTLVSILGSDPPRAVDITTGVFVINKRMASHADAIVYHSSDLVETIQYKSSDNTSQHFAPIADSQGVVKLADIISEWKKIEGSVTIPNCTVLFPFISNKPLAVNYQNKEQTLFARLEEYFSDPLNEGKPFHNYGRDYYIPSRIVLVVNENFSRYASCFATPSLYIPYKMKQ</sequence>
<dbReference type="KEGG" id="dfa:DFA_08099"/>
<dbReference type="AlphaFoldDB" id="F4Q511"/>
<protein>
    <submittedName>
        <fullName evidence="1">Uncharacterized protein</fullName>
    </submittedName>
</protein>
<keyword evidence="2" id="KW-1185">Reference proteome</keyword>
<name>F4Q511_CACFS</name>
<dbReference type="RefSeq" id="XP_004355601.1">
    <property type="nucleotide sequence ID" value="XM_004355548.1"/>
</dbReference>
<evidence type="ECO:0000313" key="1">
    <source>
        <dbReference type="EMBL" id="EGG17117.1"/>
    </source>
</evidence>
<proteinExistence type="predicted"/>
<dbReference type="Proteomes" id="UP000007797">
    <property type="component" value="Unassembled WGS sequence"/>
</dbReference>